<evidence type="ECO:0000313" key="3">
    <source>
        <dbReference type="Proteomes" id="UP000466586"/>
    </source>
</evidence>
<comment type="caution">
    <text evidence="2">The sequence shown here is derived from an EMBL/GenBank/DDBJ whole genome shotgun (WGS) entry which is preliminary data.</text>
</comment>
<name>A0A7K1YCV5_9SPHI</name>
<dbReference type="AlphaFoldDB" id="A0A7K1YCV5"/>
<protein>
    <submittedName>
        <fullName evidence="2">Uncharacterized protein</fullName>
    </submittedName>
</protein>
<feature type="signal peptide" evidence="1">
    <location>
        <begin position="1"/>
        <end position="19"/>
    </location>
</feature>
<dbReference type="Proteomes" id="UP000466586">
    <property type="component" value="Unassembled WGS sequence"/>
</dbReference>
<keyword evidence="3" id="KW-1185">Reference proteome</keyword>
<proteinExistence type="predicted"/>
<dbReference type="EMBL" id="WVHT01000007">
    <property type="protein sequence ID" value="MXV52413.1"/>
    <property type="molecule type" value="Genomic_DNA"/>
</dbReference>
<dbReference type="RefSeq" id="WP_160845581.1">
    <property type="nucleotide sequence ID" value="NZ_WVHT01000007.1"/>
</dbReference>
<accession>A0A7K1YCV5</accession>
<organism evidence="2 3">
    <name type="scientific">Hufsiella arboris</name>
    <dbReference type="NCBI Taxonomy" id="2695275"/>
    <lineage>
        <taxon>Bacteria</taxon>
        <taxon>Pseudomonadati</taxon>
        <taxon>Bacteroidota</taxon>
        <taxon>Sphingobacteriia</taxon>
        <taxon>Sphingobacteriales</taxon>
        <taxon>Sphingobacteriaceae</taxon>
        <taxon>Hufsiella</taxon>
    </lineage>
</organism>
<gene>
    <name evidence="2" type="ORF">GS399_15670</name>
</gene>
<evidence type="ECO:0000256" key="1">
    <source>
        <dbReference type="SAM" id="SignalP"/>
    </source>
</evidence>
<evidence type="ECO:0000313" key="2">
    <source>
        <dbReference type="EMBL" id="MXV52413.1"/>
    </source>
</evidence>
<keyword evidence="1" id="KW-0732">Signal</keyword>
<sequence length="211" mass="23863">MKREYFHLLLALASVSFVACNSSDNSVVKPQEKIVEKLPQPFRFQKAIEVAPGLTFDVLSWGRGGADSVGAFTIFRSDSTHARYSSTESELDGKITDAWNMDMDSDGSPEIFIQSAEKDQTLKMYVYEFNNSGDPRKINFPKLTDKTKKLYRGHDSVYVKDGKLRREFPLYNEGDADNKPGGGKKVVEYDLRGNEFDIHEIESDQDGNKKN</sequence>
<feature type="chain" id="PRO_5029617098" evidence="1">
    <location>
        <begin position="20"/>
        <end position="211"/>
    </location>
</feature>
<reference evidence="2 3" key="1">
    <citation type="submission" date="2019-11" db="EMBL/GenBank/DDBJ databases">
        <title>Pedobacter sp. HMF7647 Genome sequencing and assembly.</title>
        <authorList>
            <person name="Kang H."/>
            <person name="Kim H."/>
            <person name="Joh K."/>
        </authorList>
    </citation>
    <scope>NUCLEOTIDE SEQUENCE [LARGE SCALE GENOMIC DNA]</scope>
    <source>
        <strain evidence="2 3">HMF7647</strain>
    </source>
</reference>
<dbReference type="PROSITE" id="PS51257">
    <property type="entry name" value="PROKAR_LIPOPROTEIN"/>
    <property type="match status" value="1"/>
</dbReference>